<sequence length="104" mass="10971">MEGDRIRALPYEDLAALVGVVAVLNGHLVNGELPEELIQHLHRRLVGSGQPTGGAVNGVLSDLADRLHWAAGAGAEYPRAGPRPTRYEIRVPAVAVAALCCRAS</sequence>
<organism evidence="1 2">
    <name type="scientific">Paractinoplanes atraurantiacus</name>
    <dbReference type="NCBI Taxonomy" id="1036182"/>
    <lineage>
        <taxon>Bacteria</taxon>
        <taxon>Bacillati</taxon>
        <taxon>Actinomycetota</taxon>
        <taxon>Actinomycetes</taxon>
        <taxon>Micromonosporales</taxon>
        <taxon>Micromonosporaceae</taxon>
        <taxon>Paractinoplanes</taxon>
    </lineage>
</organism>
<dbReference type="EMBL" id="OBDY01000008">
    <property type="protein sequence ID" value="SNY48061.1"/>
    <property type="molecule type" value="Genomic_DNA"/>
</dbReference>
<dbReference type="Proteomes" id="UP000219612">
    <property type="component" value="Unassembled WGS sequence"/>
</dbReference>
<keyword evidence="2" id="KW-1185">Reference proteome</keyword>
<evidence type="ECO:0000313" key="2">
    <source>
        <dbReference type="Proteomes" id="UP000219612"/>
    </source>
</evidence>
<evidence type="ECO:0000313" key="1">
    <source>
        <dbReference type="EMBL" id="SNY48061.1"/>
    </source>
</evidence>
<accession>A0A285IM69</accession>
<dbReference type="RefSeq" id="WP_097321802.1">
    <property type="nucleotide sequence ID" value="NZ_OBDY01000008.1"/>
</dbReference>
<protein>
    <submittedName>
        <fullName evidence="1">Uncharacterized protein</fullName>
    </submittedName>
</protein>
<dbReference type="OrthoDB" id="3397312at2"/>
<name>A0A285IM69_9ACTN</name>
<proteinExistence type="predicted"/>
<reference evidence="1 2" key="1">
    <citation type="submission" date="2017-09" db="EMBL/GenBank/DDBJ databases">
        <authorList>
            <person name="Ehlers B."/>
            <person name="Leendertz F.H."/>
        </authorList>
    </citation>
    <scope>NUCLEOTIDE SEQUENCE [LARGE SCALE GENOMIC DNA]</scope>
    <source>
        <strain evidence="1 2">CGMCC 4.6857</strain>
    </source>
</reference>
<dbReference type="AlphaFoldDB" id="A0A285IM69"/>
<gene>
    <name evidence="1" type="ORF">SAMN05421748_108282</name>
</gene>